<feature type="transmembrane region" description="Helical" evidence="1">
    <location>
        <begin position="186"/>
        <end position="203"/>
    </location>
</feature>
<dbReference type="RefSeq" id="WP_167954006.1">
    <property type="nucleotide sequence ID" value="NZ_JAATJE010000001.1"/>
</dbReference>
<feature type="transmembrane region" description="Helical" evidence="1">
    <location>
        <begin position="100"/>
        <end position="119"/>
    </location>
</feature>
<reference evidence="2 3" key="1">
    <citation type="submission" date="2020-03" db="EMBL/GenBank/DDBJ databases">
        <title>Genomic Encyclopedia of Type Strains, Phase IV (KMG-IV): sequencing the most valuable type-strain genomes for metagenomic binning, comparative biology and taxonomic classification.</title>
        <authorList>
            <person name="Goeker M."/>
        </authorList>
    </citation>
    <scope>NUCLEOTIDE SEQUENCE [LARGE SCALE GENOMIC DNA]</scope>
    <source>
        <strain evidence="2 3">DSM 27651</strain>
    </source>
</reference>
<accession>A0ABX0XN40</accession>
<feature type="transmembrane region" description="Helical" evidence="1">
    <location>
        <begin position="38"/>
        <end position="64"/>
    </location>
</feature>
<evidence type="ECO:0000313" key="2">
    <source>
        <dbReference type="EMBL" id="NJC34115.1"/>
    </source>
</evidence>
<dbReference type="EMBL" id="JAATJE010000001">
    <property type="protein sequence ID" value="NJC34115.1"/>
    <property type="molecule type" value="Genomic_DNA"/>
</dbReference>
<feature type="transmembrane region" description="Helical" evidence="1">
    <location>
        <begin position="392"/>
        <end position="419"/>
    </location>
</feature>
<gene>
    <name evidence="2" type="ORF">GGR88_001589</name>
</gene>
<keyword evidence="3" id="KW-1185">Reference proteome</keyword>
<evidence type="ECO:0000313" key="3">
    <source>
        <dbReference type="Proteomes" id="UP000734218"/>
    </source>
</evidence>
<feature type="transmembrane region" description="Helical" evidence="1">
    <location>
        <begin position="286"/>
        <end position="304"/>
    </location>
</feature>
<feature type="transmembrane region" description="Helical" evidence="1">
    <location>
        <begin position="155"/>
        <end position="174"/>
    </location>
</feature>
<name>A0ABX0XN40_9SPHN</name>
<keyword evidence="1" id="KW-0472">Membrane</keyword>
<evidence type="ECO:0000256" key="1">
    <source>
        <dbReference type="SAM" id="Phobius"/>
    </source>
</evidence>
<protein>
    <recommendedName>
        <fullName evidence="4">O-antigen ligase</fullName>
    </recommendedName>
</protein>
<comment type="caution">
    <text evidence="2">The sequence shown here is derived from an EMBL/GenBank/DDBJ whole genome shotgun (WGS) entry which is preliminary data.</text>
</comment>
<sequence>MLSQIKSVVVVFALSGIGLFIFYNCLKPATRAEFGRAPIAFALATPVIFFLAPGLYAVLALSALMIPMLARTPAQAAGLYVMGAMMMPSVNFNLSVAGAYITNVSTHLLFGLSAILVTMSKGDKRLSSRPYDLPFLLLLSAIALMTLRADTATGMLRGVFSLTVSLIIPYLVVSRAIRSRDDASRVLLHLACAGVVIGIVLIFESARHWPLYADHIQATTEIAAASTAKMRGGMLRAAGPVGEPMPMSVYMLAGTIACLATRAAFRSPIHWLGLVGIAAYGMLMPQSRNAVLGLAIAVTVYFLYRGQFATLAKLGVVGGGLYAVMQVATGKNPIPFMSEPGLGGEDYRTSLFYRGMEEFWKSPIIGRPVAAVLADMQDMVQGEGIVDFVNGYLYIGLLAGGIGLALFAAMLFFAYSRLLAVRNKVIRDAEVSSLVGFQVAGLTAIAVMHAFIGTESIMSVLILLLSYVATAKLAMTARDLSPLVDDDATSSSREASTPAVAGGMPIRDLIAQPPMRDIGGLPSLRS</sequence>
<dbReference type="Proteomes" id="UP000734218">
    <property type="component" value="Unassembled WGS sequence"/>
</dbReference>
<feature type="transmembrane region" description="Helical" evidence="1">
    <location>
        <begin position="457"/>
        <end position="475"/>
    </location>
</feature>
<feature type="transmembrane region" description="Helical" evidence="1">
    <location>
        <begin position="131"/>
        <end position="149"/>
    </location>
</feature>
<organism evidence="2 3">
    <name type="scientific">Sphingomonas jejuensis</name>
    <dbReference type="NCBI Taxonomy" id="904715"/>
    <lineage>
        <taxon>Bacteria</taxon>
        <taxon>Pseudomonadati</taxon>
        <taxon>Pseudomonadota</taxon>
        <taxon>Alphaproteobacteria</taxon>
        <taxon>Sphingomonadales</taxon>
        <taxon>Sphingomonadaceae</taxon>
        <taxon>Sphingomonas</taxon>
    </lineage>
</organism>
<feature type="transmembrane region" description="Helical" evidence="1">
    <location>
        <begin position="7"/>
        <end position="26"/>
    </location>
</feature>
<keyword evidence="1" id="KW-0812">Transmembrane</keyword>
<evidence type="ECO:0008006" key="4">
    <source>
        <dbReference type="Google" id="ProtNLM"/>
    </source>
</evidence>
<proteinExistence type="predicted"/>
<keyword evidence="1" id="KW-1133">Transmembrane helix</keyword>